<dbReference type="WBParaSite" id="EN70_3784">
    <property type="protein sequence ID" value="EN70_3784"/>
    <property type="gene ID" value="EN70_3784"/>
</dbReference>
<name>A0A1I7VL67_LOALO</name>
<dbReference type="Proteomes" id="UP000095285">
    <property type="component" value="Unassembled WGS sequence"/>
</dbReference>
<keyword evidence="1" id="KW-1185">Reference proteome</keyword>
<reference evidence="1" key="1">
    <citation type="submission" date="2012-04" db="EMBL/GenBank/DDBJ databases">
        <title>The Genome Sequence of Loa loa.</title>
        <authorList>
            <consortium name="The Broad Institute Genome Sequencing Platform"/>
            <consortium name="Broad Institute Genome Sequencing Center for Infectious Disease"/>
            <person name="Nutman T.B."/>
            <person name="Fink D.L."/>
            <person name="Russ C."/>
            <person name="Young S."/>
            <person name="Zeng Q."/>
            <person name="Gargeya S."/>
            <person name="Alvarado L."/>
            <person name="Berlin A."/>
            <person name="Chapman S.B."/>
            <person name="Chen Z."/>
            <person name="Freedman E."/>
            <person name="Gellesch M."/>
            <person name="Goldberg J."/>
            <person name="Griggs A."/>
            <person name="Gujja S."/>
            <person name="Heilman E.R."/>
            <person name="Heiman D."/>
            <person name="Howarth C."/>
            <person name="Mehta T."/>
            <person name="Neiman D."/>
            <person name="Pearson M."/>
            <person name="Roberts A."/>
            <person name="Saif S."/>
            <person name="Shea T."/>
            <person name="Shenoy N."/>
            <person name="Sisk P."/>
            <person name="Stolte C."/>
            <person name="Sykes S."/>
            <person name="White J."/>
            <person name="Yandava C."/>
            <person name="Haas B."/>
            <person name="Henn M.R."/>
            <person name="Nusbaum C."/>
            <person name="Birren B."/>
        </authorList>
    </citation>
    <scope>NUCLEOTIDE SEQUENCE [LARGE SCALE GENOMIC DNA]</scope>
</reference>
<sequence>METTGRIACSLIPERSLNELLVRAFAISFSSPTTSVTPLVQFGESFRSRLSYVIWYPLRWHAIELIDWIRILYTDSKDRVRL</sequence>
<organism evidence="1 2">
    <name type="scientific">Loa loa</name>
    <name type="common">Eye worm</name>
    <name type="synonym">Filaria loa</name>
    <dbReference type="NCBI Taxonomy" id="7209"/>
    <lineage>
        <taxon>Eukaryota</taxon>
        <taxon>Metazoa</taxon>
        <taxon>Ecdysozoa</taxon>
        <taxon>Nematoda</taxon>
        <taxon>Chromadorea</taxon>
        <taxon>Rhabditida</taxon>
        <taxon>Spirurina</taxon>
        <taxon>Spiruromorpha</taxon>
        <taxon>Filarioidea</taxon>
        <taxon>Onchocercidae</taxon>
        <taxon>Loa</taxon>
    </lineage>
</organism>
<protein>
    <submittedName>
        <fullName evidence="2">Uncharacterized protein</fullName>
    </submittedName>
</protein>
<evidence type="ECO:0000313" key="1">
    <source>
        <dbReference type="Proteomes" id="UP000095285"/>
    </source>
</evidence>
<accession>A0A1I7VL67</accession>
<evidence type="ECO:0000313" key="2">
    <source>
        <dbReference type="WBParaSite" id="EN70_3784"/>
    </source>
</evidence>
<reference evidence="2" key="2">
    <citation type="submission" date="2016-11" db="UniProtKB">
        <authorList>
            <consortium name="WormBaseParasite"/>
        </authorList>
    </citation>
    <scope>IDENTIFICATION</scope>
</reference>
<dbReference type="AlphaFoldDB" id="A0A1I7VL67"/>
<proteinExistence type="predicted"/>